<name>A0ABY7DFU8_MYAAR</name>
<dbReference type="EMBL" id="CP111012">
    <property type="protein sequence ID" value="WAQ93890.1"/>
    <property type="molecule type" value="Genomic_DNA"/>
</dbReference>
<gene>
    <name evidence="1" type="ORF">MAR_006361</name>
</gene>
<reference evidence="1" key="1">
    <citation type="submission" date="2022-11" db="EMBL/GenBank/DDBJ databases">
        <title>Centuries of genome instability and evolution in soft-shell clam transmissible cancer (bioRxiv).</title>
        <authorList>
            <person name="Hart S.F.M."/>
            <person name="Yonemitsu M.A."/>
            <person name="Giersch R.M."/>
            <person name="Beal B.F."/>
            <person name="Arriagada G."/>
            <person name="Davis B.W."/>
            <person name="Ostrander E.A."/>
            <person name="Goff S.P."/>
            <person name="Metzger M.J."/>
        </authorList>
    </citation>
    <scope>NUCLEOTIDE SEQUENCE</scope>
    <source>
        <strain evidence="1">MELC-2E11</strain>
        <tissue evidence="1">Siphon/mantle</tissue>
    </source>
</reference>
<organism evidence="1 2">
    <name type="scientific">Mya arenaria</name>
    <name type="common">Soft-shell clam</name>
    <dbReference type="NCBI Taxonomy" id="6604"/>
    <lineage>
        <taxon>Eukaryota</taxon>
        <taxon>Metazoa</taxon>
        <taxon>Spiralia</taxon>
        <taxon>Lophotrochozoa</taxon>
        <taxon>Mollusca</taxon>
        <taxon>Bivalvia</taxon>
        <taxon>Autobranchia</taxon>
        <taxon>Heteroconchia</taxon>
        <taxon>Euheterodonta</taxon>
        <taxon>Imparidentia</taxon>
        <taxon>Neoheterodontei</taxon>
        <taxon>Myida</taxon>
        <taxon>Myoidea</taxon>
        <taxon>Myidae</taxon>
        <taxon>Mya</taxon>
    </lineage>
</organism>
<proteinExistence type="predicted"/>
<protein>
    <submittedName>
        <fullName evidence="1">Uncharacterized protein</fullName>
    </submittedName>
</protein>
<evidence type="ECO:0000313" key="1">
    <source>
        <dbReference type="EMBL" id="WAQ93890.1"/>
    </source>
</evidence>
<evidence type="ECO:0000313" key="2">
    <source>
        <dbReference type="Proteomes" id="UP001164746"/>
    </source>
</evidence>
<dbReference type="Proteomes" id="UP001164746">
    <property type="component" value="Chromosome 1"/>
</dbReference>
<accession>A0ABY7DFU8</accession>
<keyword evidence="2" id="KW-1185">Reference proteome</keyword>
<sequence>MMIRLGHSVNCKLDRCSIEPEEDARQLEVDMENQPVLQTLQPASPIYTTNVTLRNVTMSAGVFRQLRDCWYQLRLMSQRWSI</sequence>